<organism evidence="2 5">
    <name type="scientific">Halopseudomonas bauzanensis</name>
    <dbReference type="NCBI Taxonomy" id="653930"/>
    <lineage>
        <taxon>Bacteria</taxon>
        <taxon>Pseudomonadati</taxon>
        <taxon>Pseudomonadota</taxon>
        <taxon>Gammaproteobacteria</taxon>
        <taxon>Pseudomonadales</taxon>
        <taxon>Pseudomonadaceae</taxon>
        <taxon>Halopseudomonas</taxon>
    </lineage>
</organism>
<dbReference type="EMBL" id="FOGN01000001">
    <property type="protein sequence ID" value="SER41173.1"/>
    <property type="molecule type" value="Genomic_DNA"/>
</dbReference>
<evidence type="ECO:0000313" key="2">
    <source>
        <dbReference type="EMBL" id="SER41173.1"/>
    </source>
</evidence>
<dbReference type="GO" id="GO:0005829">
    <property type="term" value="C:cytosol"/>
    <property type="evidence" value="ECO:0007669"/>
    <property type="project" value="TreeGrafter"/>
</dbReference>
<evidence type="ECO:0000313" key="5">
    <source>
        <dbReference type="Proteomes" id="UP000186904"/>
    </source>
</evidence>
<evidence type="ECO:0000313" key="3">
    <source>
        <dbReference type="EMBL" id="SFL77207.1"/>
    </source>
</evidence>
<name>A0A031MGE1_9GAMM</name>
<dbReference type="Proteomes" id="UP000186599">
    <property type="component" value="Unassembled WGS sequence"/>
</dbReference>
<sequence>MALMPAAFDYDRVEQLFNEQSAAGFPAELHGHLVGRLAAGARLDHGTWLEVAREVIDGRGSLSEADKVFLIQLYDASLAQLAGSGFDLTLLLPDDEAAIDRRTLSLGQWCEGFLGGFGLVGRKGELSEEASSVLADFAAIAQVQTDLEESDANEADFMEVMEYVRMAVLLLFSECQPADQAPDQPPASLH</sequence>
<dbReference type="Pfam" id="PF03695">
    <property type="entry name" value="UPF0149"/>
    <property type="match status" value="1"/>
</dbReference>
<proteinExistence type="inferred from homology"/>
<dbReference type="PANTHER" id="PTHR37528:SF1">
    <property type="entry name" value="UPF0149 PROTEIN YGFB"/>
    <property type="match status" value="1"/>
</dbReference>
<dbReference type="InterPro" id="IPR036255">
    <property type="entry name" value="YgfB-like_sf"/>
</dbReference>
<dbReference type="RefSeq" id="WP_051610776.1">
    <property type="nucleotide sequence ID" value="NZ_FOGN01000001.1"/>
</dbReference>
<protein>
    <submittedName>
        <fullName evidence="2">Uncharacterized protein</fullName>
    </submittedName>
</protein>
<evidence type="ECO:0000256" key="1">
    <source>
        <dbReference type="ARBA" id="ARBA00038308"/>
    </source>
</evidence>
<dbReference type="PANTHER" id="PTHR37528">
    <property type="entry name" value="UPF0149 PROTEIN YGFB"/>
    <property type="match status" value="1"/>
</dbReference>
<dbReference type="Proteomes" id="UP000186904">
    <property type="component" value="Unassembled WGS sequence"/>
</dbReference>
<dbReference type="Gene3D" id="1.20.120.740">
    <property type="entry name" value="YgfB uncharacterised protein family UPF0149, PF03695"/>
    <property type="match status" value="1"/>
</dbReference>
<dbReference type="EMBL" id="FOUA01000001">
    <property type="protein sequence ID" value="SFL77207.1"/>
    <property type="molecule type" value="Genomic_DNA"/>
</dbReference>
<keyword evidence="4" id="KW-1185">Reference proteome</keyword>
<dbReference type="AlphaFoldDB" id="A0A031MGE1"/>
<accession>A0A031MGE1</accession>
<dbReference type="InterPro" id="IPR011978">
    <property type="entry name" value="YgfB-like"/>
</dbReference>
<evidence type="ECO:0000313" key="4">
    <source>
        <dbReference type="Proteomes" id="UP000186599"/>
    </source>
</evidence>
<gene>
    <name evidence="3" type="ORF">SAMN04487855_1140</name>
    <name evidence="2" type="ORF">SAMN05216589_0484</name>
</gene>
<dbReference type="SUPFAM" id="SSF101327">
    <property type="entry name" value="YgfB-like"/>
    <property type="match status" value="1"/>
</dbReference>
<dbReference type="STRING" id="653930.SAMN05216589_0484"/>
<comment type="similarity">
    <text evidence="1">Belongs to the UPF0149 family.</text>
</comment>
<reference evidence="4 5" key="1">
    <citation type="submission" date="2016-10" db="EMBL/GenBank/DDBJ databases">
        <authorList>
            <person name="de Groot N.N."/>
        </authorList>
    </citation>
    <scope>NUCLEOTIDE SEQUENCE [LARGE SCALE GENOMIC DNA]</scope>
    <source>
        <strain evidence="3 4">CGMCC 1.9095</strain>
        <strain evidence="2 5">DSM 22558</strain>
    </source>
</reference>